<reference evidence="1 2" key="1">
    <citation type="submission" date="2018-11" db="EMBL/GenBank/DDBJ databases">
        <title>Deinococcus shelandsis sp. nov., isolated from South Shetland Islands soil of Antarctica.</title>
        <authorList>
            <person name="Tian J."/>
        </authorList>
    </citation>
    <scope>NUCLEOTIDE SEQUENCE [LARGE SCALE GENOMIC DNA]</scope>
    <source>
        <strain evidence="1 2">S14-83T</strain>
        <plasmid evidence="1 2">unnamed4</plasmid>
    </source>
</reference>
<organism evidence="1 2">
    <name type="scientific">Deinococcus psychrotolerans</name>
    <dbReference type="NCBI Taxonomy" id="2489213"/>
    <lineage>
        <taxon>Bacteria</taxon>
        <taxon>Thermotogati</taxon>
        <taxon>Deinococcota</taxon>
        <taxon>Deinococci</taxon>
        <taxon>Deinococcales</taxon>
        <taxon>Deinococcaceae</taxon>
        <taxon>Deinococcus</taxon>
    </lineage>
</organism>
<dbReference type="RefSeq" id="WP_124875831.1">
    <property type="nucleotide sequence ID" value="NZ_CP034188.1"/>
</dbReference>
<dbReference type="OrthoDB" id="71608at2"/>
<protein>
    <submittedName>
        <fullName evidence="1">Uncharacterized protein</fullName>
    </submittedName>
</protein>
<dbReference type="EMBL" id="CP034188">
    <property type="protein sequence ID" value="AZI45330.1"/>
    <property type="molecule type" value="Genomic_DNA"/>
</dbReference>
<keyword evidence="2" id="KW-1185">Reference proteome</keyword>
<accession>A0A3G8YKX9</accession>
<dbReference type="KEGG" id="dph:EHF33_20690"/>
<proteinExistence type="predicted"/>
<dbReference type="Proteomes" id="UP000276417">
    <property type="component" value="Plasmid unnamed4"/>
</dbReference>
<keyword evidence="1" id="KW-0614">Plasmid</keyword>
<evidence type="ECO:0000313" key="1">
    <source>
        <dbReference type="EMBL" id="AZI45330.1"/>
    </source>
</evidence>
<gene>
    <name evidence="1" type="ORF">EHF33_20690</name>
</gene>
<geneLocation type="plasmid" evidence="1 2">
    <name>unnamed4</name>
</geneLocation>
<evidence type="ECO:0000313" key="2">
    <source>
        <dbReference type="Proteomes" id="UP000276417"/>
    </source>
</evidence>
<name>A0A3G8YKX9_9DEIO</name>
<sequence>MIDVRFDPAAFEQLIASMPRPETLSRQINRDLARDGELRLKEKYSGGPMSRYLTARSGKTREQVRGIVIGDAAVISVSGPQVQLLEDGGTIVPKKGTPVRNRQGQILRYIPFLRFRLYEPQDTDTPTGRWVMARRVTIQARHPVRDTALEVLGDVGLFLDQHLRGAP</sequence>
<dbReference type="AlphaFoldDB" id="A0A3G8YKX9"/>